<reference evidence="1 2" key="1">
    <citation type="submission" date="2015-05" db="EMBL/GenBank/DDBJ databases">
        <title>Complete genome sequence of Corynebacterium epidermidicanis DSM 45586, isolated from the skin of a dog suffering from pruritus.</title>
        <authorList>
            <person name="Ruckert C."/>
            <person name="Albersmeier A."/>
            <person name="Winkler A."/>
            <person name="Tauch A."/>
        </authorList>
    </citation>
    <scope>NUCLEOTIDE SEQUENCE [LARGE SCALE GENOMIC DNA]</scope>
    <source>
        <strain evidence="1 2">DSM 45586</strain>
    </source>
</reference>
<dbReference type="PANTHER" id="PTHR36436:SF6">
    <property type="entry name" value="SLL5081 PROTEIN"/>
    <property type="match status" value="1"/>
</dbReference>
<dbReference type="Proteomes" id="UP000035368">
    <property type="component" value="Chromosome"/>
</dbReference>
<keyword evidence="2" id="KW-1185">Reference proteome</keyword>
<organism evidence="1 2">
    <name type="scientific">Corynebacterium epidermidicanis</name>
    <dbReference type="NCBI Taxonomy" id="1050174"/>
    <lineage>
        <taxon>Bacteria</taxon>
        <taxon>Bacillati</taxon>
        <taxon>Actinomycetota</taxon>
        <taxon>Actinomycetes</taxon>
        <taxon>Mycobacteriales</taxon>
        <taxon>Corynebacteriaceae</taxon>
        <taxon>Corynebacterium</taxon>
    </lineage>
</organism>
<dbReference type="EMBL" id="CP011541">
    <property type="protein sequence ID" value="AKK02459.1"/>
    <property type="molecule type" value="Genomic_DNA"/>
</dbReference>
<dbReference type="InterPro" id="IPR035948">
    <property type="entry name" value="YwqG-like_sf"/>
</dbReference>
<evidence type="ECO:0000313" key="2">
    <source>
        <dbReference type="Proteomes" id="UP000035368"/>
    </source>
</evidence>
<evidence type="ECO:0008006" key="3">
    <source>
        <dbReference type="Google" id="ProtNLM"/>
    </source>
</evidence>
<gene>
    <name evidence="1" type="ORF">CEPID_02895</name>
</gene>
<dbReference type="AlphaFoldDB" id="A0A0G3GMU3"/>
<accession>A0A0G3GMU3</accession>
<dbReference type="Gene3D" id="2.30.320.10">
    <property type="entry name" value="YwqG-like"/>
    <property type="match status" value="1"/>
</dbReference>
<proteinExistence type="predicted"/>
<dbReference type="KEGG" id="cei:CEPID_02895"/>
<dbReference type="InterPro" id="IPR015315">
    <property type="entry name" value="DUF1963"/>
</dbReference>
<dbReference type="PANTHER" id="PTHR36436">
    <property type="entry name" value="SLL5081 PROTEIN"/>
    <property type="match status" value="1"/>
</dbReference>
<dbReference type="RefSeq" id="WP_047239665.1">
    <property type="nucleotide sequence ID" value="NZ_CP011541.1"/>
</dbReference>
<dbReference type="Pfam" id="PF09234">
    <property type="entry name" value="DUF1963"/>
    <property type="match status" value="1"/>
</dbReference>
<sequence length="260" mass="29079">MNFAQFTRPALSFEVEADFSQPELPRAGLTDTKLGGAPYRPIGAPWPANMYLLAQLNLGELPQVLDLPTTGLLQIFLPFAEGYGSYGPPFCHIDYWPTYDDPAEPLLFDGTTFRSEDVQPERYPMRHGESGIAFTLQKCALLNPCFGLRLTPGQVIQQLPQLDEDIDSNVPGRAEILEYLRDAARKEYLAIHEQSAQGGIQIGGFPCLIQTDFDAPPEAEQLLFQIDYDPHFAWLGDCGSLQVFIKDRGFSTARVYYSCF</sequence>
<name>A0A0G3GMU3_9CORY</name>
<dbReference type="PATRIC" id="fig|1050174.4.peg.588"/>
<evidence type="ECO:0000313" key="1">
    <source>
        <dbReference type="EMBL" id="AKK02459.1"/>
    </source>
</evidence>
<protein>
    <recommendedName>
        <fullName evidence="3">DUF1963 family protein</fullName>
    </recommendedName>
</protein>
<dbReference type="SUPFAM" id="SSF103032">
    <property type="entry name" value="Hypothetical protein YwqG"/>
    <property type="match status" value="1"/>
</dbReference>
<dbReference type="STRING" id="1050174.CEPID_02895"/>
<dbReference type="OrthoDB" id="4929513at2"/>